<protein>
    <submittedName>
        <fullName evidence="1">Uncharacterized protein</fullName>
    </submittedName>
</protein>
<gene>
    <name evidence="1" type="ORF">DSO57_1006933</name>
</gene>
<reference evidence="1" key="1">
    <citation type="submission" date="2022-04" db="EMBL/GenBank/DDBJ databases">
        <title>Genome of the entomopathogenic fungus Entomophthora muscae.</title>
        <authorList>
            <person name="Elya C."/>
            <person name="Lovett B.R."/>
            <person name="Lee E."/>
            <person name="Macias A.M."/>
            <person name="Hajek A.E."/>
            <person name="De Bivort B.L."/>
            <person name="Kasson M.T."/>
            <person name="De Fine Licht H.H."/>
            <person name="Stajich J.E."/>
        </authorList>
    </citation>
    <scope>NUCLEOTIDE SEQUENCE</scope>
    <source>
        <strain evidence="1">Berkeley</strain>
    </source>
</reference>
<keyword evidence="2" id="KW-1185">Reference proteome</keyword>
<accession>A0ACC2SWZ1</accession>
<comment type="caution">
    <text evidence="1">The sequence shown here is derived from an EMBL/GenBank/DDBJ whole genome shotgun (WGS) entry which is preliminary data.</text>
</comment>
<proteinExistence type="predicted"/>
<dbReference type="EMBL" id="QTSX02004280">
    <property type="protein sequence ID" value="KAJ9066711.1"/>
    <property type="molecule type" value="Genomic_DNA"/>
</dbReference>
<sequence length="90" mass="10500">MFYQLWMVHAQVDIWVILLVFFFLPGATKAIYTRAFTILQQELSLLLLTNNIQKSPHTHPRQLSGNALTHLVLQKCLKKTYLFLTILMLV</sequence>
<evidence type="ECO:0000313" key="1">
    <source>
        <dbReference type="EMBL" id="KAJ9066711.1"/>
    </source>
</evidence>
<dbReference type="Proteomes" id="UP001165960">
    <property type="component" value="Unassembled WGS sequence"/>
</dbReference>
<evidence type="ECO:0000313" key="2">
    <source>
        <dbReference type="Proteomes" id="UP001165960"/>
    </source>
</evidence>
<name>A0ACC2SWZ1_9FUNG</name>
<organism evidence="1 2">
    <name type="scientific">Entomophthora muscae</name>
    <dbReference type="NCBI Taxonomy" id="34485"/>
    <lineage>
        <taxon>Eukaryota</taxon>
        <taxon>Fungi</taxon>
        <taxon>Fungi incertae sedis</taxon>
        <taxon>Zoopagomycota</taxon>
        <taxon>Entomophthoromycotina</taxon>
        <taxon>Entomophthoromycetes</taxon>
        <taxon>Entomophthorales</taxon>
        <taxon>Entomophthoraceae</taxon>
        <taxon>Entomophthora</taxon>
    </lineage>
</organism>